<dbReference type="SUPFAM" id="SSF88659">
    <property type="entry name" value="Sigma3 and sigma4 domains of RNA polymerase sigma factors"/>
    <property type="match status" value="2"/>
</dbReference>
<dbReference type="InterPro" id="IPR002645">
    <property type="entry name" value="STAS_dom"/>
</dbReference>
<evidence type="ECO:0000256" key="3">
    <source>
        <dbReference type="ARBA" id="ARBA00023125"/>
    </source>
</evidence>
<dbReference type="NCBIfam" id="TIGR02937">
    <property type="entry name" value="sigma70-ECF"/>
    <property type="match status" value="1"/>
</dbReference>
<dbReference type="PANTHER" id="PTHR30385">
    <property type="entry name" value="SIGMA FACTOR F FLAGELLAR"/>
    <property type="match status" value="1"/>
</dbReference>
<dbReference type="RefSeq" id="WP_106319058.1">
    <property type="nucleotide sequence ID" value="NZ_BOMO01000029.1"/>
</dbReference>
<evidence type="ECO:0000313" key="6">
    <source>
        <dbReference type="EMBL" id="PRX22305.1"/>
    </source>
</evidence>
<dbReference type="SUPFAM" id="SSF52091">
    <property type="entry name" value="SpoIIaa-like"/>
    <property type="match status" value="1"/>
</dbReference>
<dbReference type="InterPro" id="IPR058548">
    <property type="entry name" value="MlaB-like_STAS"/>
</dbReference>
<dbReference type="InterPro" id="IPR014284">
    <property type="entry name" value="RNA_pol_sigma-70_dom"/>
</dbReference>
<dbReference type="PROSITE" id="PS50801">
    <property type="entry name" value="STAS"/>
    <property type="match status" value="1"/>
</dbReference>
<dbReference type="GO" id="GO:0003677">
    <property type="term" value="F:DNA binding"/>
    <property type="evidence" value="ECO:0007669"/>
    <property type="project" value="UniProtKB-KW"/>
</dbReference>
<dbReference type="Pfam" id="PF13466">
    <property type="entry name" value="STAS_2"/>
    <property type="match status" value="1"/>
</dbReference>
<evidence type="ECO:0000256" key="1">
    <source>
        <dbReference type="ARBA" id="ARBA00023015"/>
    </source>
</evidence>
<sequence>MSVGQWEAPQRFDERADLDETAEDYAREHAVADAARARRLRDEMVAVALPLADRLARRFRRTSEPLADLEQVARMGLVKAVDRYDPERGSFTAYAINTVVGELKRYLRDHTWGVHVPRRLQELALEVNQNEAVLTRELGRRPDDREVARACGIEPADVAKARLCAAGYRPSSLNMPVGDGSVEYAELFGDVDAALEKTADRLTVAELIARLPDRERHVVVSVFYGGRTQSAIADDLGISQMQVSRVLARVLAWLRAGLLTDQEPRWPGGPDTADGPFEMAPRMLPTGGLEITVSGEVDRDNAAELRDALLALIRRQPAGRHVTLELSRVPLVDAAGIRVLLGVYEAARARDLTVVVTGLTPVMRRVAAVSGLSPMLA</sequence>
<dbReference type="InterPro" id="IPR007627">
    <property type="entry name" value="RNA_pol_sigma70_r2"/>
</dbReference>
<proteinExistence type="predicted"/>
<evidence type="ECO:0000256" key="4">
    <source>
        <dbReference type="ARBA" id="ARBA00023163"/>
    </source>
</evidence>
<dbReference type="InterPro" id="IPR007624">
    <property type="entry name" value="RNA_pol_sigma70_r3"/>
</dbReference>
<evidence type="ECO:0000256" key="2">
    <source>
        <dbReference type="ARBA" id="ARBA00023082"/>
    </source>
</evidence>
<comment type="caution">
    <text evidence="6">The sequence shown here is derived from an EMBL/GenBank/DDBJ whole genome shotgun (WGS) entry which is preliminary data.</text>
</comment>
<protein>
    <submittedName>
        <fullName evidence="6">RNA polymerase sigma-B factor</fullName>
    </submittedName>
</protein>
<keyword evidence="4" id="KW-0804">Transcription</keyword>
<dbReference type="AlphaFoldDB" id="A0A2T0KFZ1"/>
<dbReference type="CDD" id="cd06171">
    <property type="entry name" value="Sigma70_r4"/>
    <property type="match status" value="1"/>
</dbReference>
<dbReference type="Pfam" id="PF04545">
    <property type="entry name" value="Sigma70_r4"/>
    <property type="match status" value="1"/>
</dbReference>
<dbReference type="InterPro" id="IPR007630">
    <property type="entry name" value="RNA_pol_sigma70_r4"/>
</dbReference>
<dbReference type="Gene3D" id="3.30.750.24">
    <property type="entry name" value="STAS domain"/>
    <property type="match status" value="1"/>
</dbReference>
<gene>
    <name evidence="6" type="ORF">CLV67_105482</name>
</gene>
<keyword evidence="2" id="KW-0731">Sigma factor</keyword>
<dbReference type="SUPFAM" id="SSF88946">
    <property type="entry name" value="Sigma2 domain of RNA polymerase sigma factors"/>
    <property type="match status" value="1"/>
</dbReference>
<evidence type="ECO:0000259" key="5">
    <source>
        <dbReference type="PROSITE" id="PS50801"/>
    </source>
</evidence>
<dbReference type="InterPro" id="IPR036513">
    <property type="entry name" value="STAS_dom_sf"/>
</dbReference>
<organism evidence="6 7">
    <name type="scientific">Actinoplanes italicus</name>
    <dbReference type="NCBI Taxonomy" id="113567"/>
    <lineage>
        <taxon>Bacteria</taxon>
        <taxon>Bacillati</taxon>
        <taxon>Actinomycetota</taxon>
        <taxon>Actinomycetes</taxon>
        <taxon>Micromonosporales</taxon>
        <taxon>Micromonosporaceae</taxon>
        <taxon>Actinoplanes</taxon>
    </lineage>
</organism>
<dbReference type="CDD" id="cd07043">
    <property type="entry name" value="STAS_anti-anti-sigma_factors"/>
    <property type="match status" value="1"/>
</dbReference>
<name>A0A2T0KFZ1_9ACTN</name>
<dbReference type="Pfam" id="PF04542">
    <property type="entry name" value="Sigma70_r2"/>
    <property type="match status" value="1"/>
</dbReference>
<dbReference type="Gene3D" id="1.10.10.10">
    <property type="entry name" value="Winged helix-like DNA-binding domain superfamily/Winged helix DNA-binding domain"/>
    <property type="match status" value="2"/>
</dbReference>
<dbReference type="GO" id="GO:0006352">
    <property type="term" value="P:DNA-templated transcription initiation"/>
    <property type="evidence" value="ECO:0007669"/>
    <property type="project" value="InterPro"/>
</dbReference>
<dbReference type="PANTHER" id="PTHR30385:SF4">
    <property type="entry name" value="RNA POLYMERASE SIGMA-E FACTOR"/>
    <property type="match status" value="1"/>
</dbReference>
<feature type="domain" description="STAS" evidence="5">
    <location>
        <begin position="291"/>
        <end position="377"/>
    </location>
</feature>
<dbReference type="Gene3D" id="1.20.120.1810">
    <property type="match status" value="1"/>
</dbReference>
<dbReference type="OrthoDB" id="9804285at2"/>
<dbReference type="GO" id="GO:0016987">
    <property type="term" value="F:sigma factor activity"/>
    <property type="evidence" value="ECO:0007669"/>
    <property type="project" value="UniProtKB-KW"/>
</dbReference>
<accession>A0A2T0KFZ1</accession>
<dbReference type="Pfam" id="PF04539">
    <property type="entry name" value="Sigma70_r3"/>
    <property type="match status" value="1"/>
</dbReference>
<dbReference type="InterPro" id="IPR013325">
    <property type="entry name" value="RNA_pol_sigma_r2"/>
</dbReference>
<keyword evidence="7" id="KW-1185">Reference proteome</keyword>
<keyword evidence="1" id="KW-0805">Transcription regulation</keyword>
<keyword evidence="3" id="KW-0238">DNA-binding</keyword>
<dbReference type="InterPro" id="IPR013324">
    <property type="entry name" value="RNA_pol_sigma_r3/r4-like"/>
</dbReference>
<dbReference type="InterPro" id="IPR036388">
    <property type="entry name" value="WH-like_DNA-bd_sf"/>
</dbReference>
<evidence type="ECO:0000313" key="7">
    <source>
        <dbReference type="Proteomes" id="UP000239415"/>
    </source>
</evidence>
<reference evidence="6 7" key="1">
    <citation type="submission" date="2018-03" db="EMBL/GenBank/DDBJ databases">
        <title>Genomic Encyclopedia of Archaeal and Bacterial Type Strains, Phase II (KMG-II): from individual species to whole genera.</title>
        <authorList>
            <person name="Goeker M."/>
        </authorList>
    </citation>
    <scope>NUCLEOTIDE SEQUENCE [LARGE SCALE GENOMIC DNA]</scope>
    <source>
        <strain evidence="6 7">DSM 43146</strain>
    </source>
</reference>
<dbReference type="Proteomes" id="UP000239415">
    <property type="component" value="Unassembled WGS sequence"/>
</dbReference>
<dbReference type="EMBL" id="PVMZ01000005">
    <property type="protein sequence ID" value="PRX22305.1"/>
    <property type="molecule type" value="Genomic_DNA"/>
</dbReference>